<dbReference type="Proteomes" id="UP001331761">
    <property type="component" value="Unassembled WGS sequence"/>
</dbReference>
<name>A0AAN8FB65_TRICO</name>
<organism evidence="1 2">
    <name type="scientific">Trichostrongylus colubriformis</name>
    <name type="common">Black scour worm</name>
    <dbReference type="NCBI Taxonomy" id="6319"/>
    <lineage>
        <taxon>Eukaryota</taxon>
        <taxon>Metazoa</taxon>
        <taxon>Ecdysozoa</taxon>
        <taxon>Nematoda</taxon>
        <taxon>Chromadorea</taxon>
        <taxon>Rhabditida</taxon>
        <taxon>Rhabditina</taxon>
        <taxon>Rhabditomorpha</taxon>
        <taxon>Strongyloidea</taxon>
        <taxon>Trichostrongylidae</taxon>
        <taxon>Trichostrongylus</taxon>
    </lineage>
</organism>
<sequence>MLDDLEQELQLFELERQAAMDAISNTLQGITNRLDTLFAVVAEMRDEVHTLLERTTPKSTCVFCTLAENVDGHFTGRCHRYLDPVSRAMRVSELHLCARCLRPEHGSAICTVSCNLCRGSHNTVLCSGPPMKKRKV</sequence>
<accession>A0AAN8FB65</accession>
<reference evidence="1 2" key="1">
    <citation type="submission" date="2019-10" db="EMBL/GenBank/DDBJ databases">
        <title>Assembly and Annotation for the nematode Trichostrongylus colubriformis.</title>
        <authorList>
            <person name="Martin J."/>
        </authorList>
    </citation>
    <scope>NUCLEOTIDE SEQUENCE [LARGE SCALE GENOMIC DNA]</scope>
    <source>
        <strain evidence="1">G859</strain>
        <tissue evidence="1">Whole worm</tissue>
    </source>
</reference>
<keyword evidence="2" id="KW-1185">Reference proteome</keyword>
<protein>
    <submittedName>
        <fullName evidence="1">Uncharacterized protein</fullName>
    </submittedName>
</protein>
<evidence type="ECO:0000313" key="1">
    <source>
        <dbReference type="EMBL" id="KAK5976305.1"/>
    </source>
</evidence>
<evidence type="ECO:0000313" key="2">
    <source>
        <dbReference type="Proteomes" id="UP001331761"/>
    </source>
</evidence>
<proteinExistence type="predicted"/>
<dbReference type="EMBL" id="WIXE01012023">
    <property type="protein sequence ID" value="KAK5976305.1"/>
    <property type="molecule type" value="Genomic_DNA"/>
</dbReference>
<dbReference type="AlphaFoldDB" id="A0AAN8FB65"/>
<gene>
    <name evidence="1" type="ORF">GCK32_022882</name>
</gene>
<comment type="caution">
    <text evidence="1">The sequence shown here is derived from an EMBL/GenBank/DDBJ whole genome shotgun (WGS) entry which is preliminary data.</text>
</comment>